<organism evidence="1 2">
    <name type="scientific">Hapsidospora chrysogenum (strain ATCC 11550 / CBS 779.69 / DSM 880 / IAM 14645 / JCM 23072 / IMI 49137)</name>
    <name type="common">Acremonium chrysogenum</name>
    <dbReference type="NCBI Taxonomy" id="857340"/>
    <lineage>
        <taxon>Eukaryota</taxon>
        <taxon>Fungi</taxon>
        <taxon>Dikarya</taxon>
        <taxon>Ascomycota</taxon>
        <taxon>Pezizomycotina</taxon>
        <taxon>Sordariomycetes</taxon>
        <taxon>Hypocreomycetidae</taxon>
        <taxon>Hypocreales</taxon>
        <taxon>Bionectriaceae</taxon>
        <taxon>Hapsidospora</taxon>
    </lineage>
</organism>
<dbReference type="AlphaFoldDB" id="A0A086SXW4"/>
<dbReference type="OrthoDB" id="1046782at2759"/>
<evidence type="ECO:0000313" key="2">
    <source>
        <dbReference type="Proteomes" id="UP000029964"/>
    </source>
</evidence>
<protein>
    <submittedName>
        <fullName evidence="1">Glucan 1,3-beta-glucosidase-like protein</fullName>
    </submittedName>
</protein>
<dbReference type="InterPro" id="IPR012334">
    <property type="entry name" value="Pectin_lyas_fold"/>
</dbReference>
<comment type="caution">
    <text evidence="1">The sequence shown here is derived from an EMBL/GenBank/DDBJ whole genome shotgun (WGS) entry which is preliminary data.</text>
</comment>
<evidence type="ECO:0000313" key="1">
    <source>
        <dbReference type="EMBL" id="KFH41946.1"/>
    </source>
</evidence>
<keyword evidence="2" id="KW-1185">Reference proteome</keyword>
<reference evidence="2" key="1">
    <citation type="journal article" date="2014" name="Genome Announc.">
        <title>Genome sequence and annotation of Acremonium chrysogenum, producer of the beta-lactam antibiotic cephalosporin C.</title>
        <authorList>
            <person name="Terfehr D."/>
            <person name="Dahlmann T.A."/>
            <person name="Specht T."/>
            <person name="Zadra I."/>
            <person name="Kuernsteiner H."/>
            <person name="Kueck U."/>
        </authorList>
    </citation>
    <scope>NUCLEOTIDE SEQUENCE [LARGE SCALE GENOMIC DNA]</scope>
    <source>
        <strain evidence="2">ATCC 11550 / CBS 779.69 / DSM 880 / IAM 14645 / JCM 23072 / IMI 49137</strain>
    </source>
</reference>
<dbReference type="EMBL" id="JPKY01000109">
    <property type="protein sequence ID" value="KFH41946.1"/>
    <property type="molecule type" value="Genomic_DNA"/>
</dbReference>
<dbReference type="SUPFAM" id="SSF51126">
    <property type="entry name" value="Pectin lyase-like"/>
    <property type="match status" value="1"/>
</dbReference>
<sequence>MTFHTKFCAFSFPVRRPEGSIGSTSIYESFFSSVGIVVLIKPPRSEMVSGSTGVIIGNSGFSDIGNAVADTAGEAILAPSNKLEHWALGPVYSSEREFSEKKLVAGFRRAPGLLDNQGNDFERMKPQYEGRDVSDCVRVKDFRAKDDGEADEIEAFRTALYSSQEKVLLVDTGSYILTGTVTVPAESMIVSETWPQLLASGS</sequence>
<name>A0A086SXW4_HAPC1</name>
<dbReference type="Proteomes" id="UP000029964">
    <property type="component" value="Unassembled WGS sequence"/>
</dbReference>
<dbReference type="InterPro" id="IPR011050">
    <property type="entry name" value="Pectin_lyase_fold/virulence"/>
</dbReference>
<dbReference type="HOGENOM" id="CLU_1354264_0_0_1"/>
<dbReference type="Gene3D" id="2.160.20.10">
    <property type="entry name" value="Single-stranded right-handed beta-helix, Pectin lyase-like"/>
    <property type="match status" value="2"/>
</dbReference>
<gene>
    <name evidence="1" type="ORF">ACRE_073390</name>
</gene>
<accession>A0A086SXW4</accession>
<proteinExistence type="predicted"/>
<dbReference type="STRING" id="857340.A0A086SXW4"/>